<dbReference type="AlphaFoldDB" id="A0A6G9AVZ7"/>
<reference evidence="1 2" key="1">
    <citation type="submission" date="2020-03" db="EMBL/GenBank/DDBJ databases">
        <authorList>
            <person name="Kim M.K."/>
        </authorList>
    </citation>
    <scope>NUCLEOTIDE SEQUENCE [LARGE SCALE GENOMIC DNA]</scope>
    <source>
        <strain evidence="1 2">BT328</strain>
    </source>
</reference>
<proteinExistence type="predicted"/>
<dbReference type="KEGG" id="spib:G8759_30030"/>
<keyword evidence="2" id="KW-1185">Reference proteome</keyword>
<keyword evidence="1" id="KW-0449">Lipoprotein</keyword>
<dbReference type="Proteomes" id="UP000501802">
    <property type="component" value="Chromosome"/>
</dbReference>
<dbReference type="PROSITE" id="PS51257">
    <property type="entry name" value="PROKAR_LIPOPROTEIN"/>
    <property type="match status" value="1"/>
</dbReference>
<gene>
    <name evidence="1" type="ORF">G8759_30030</name>
</gene>
<dbReference type="Gene3D" id="1.25.40.390">
    <property type="match status" value="2"/>
</dbReference>
<evidence type="ECO:0000313" key="1">
    <source>
        <dbReference type="EMBL" id="QIP16580.1"/>
    </source>
</evidence>
<evidence type="ECO:0000313" key="2">
    <source>
        <dbReference type="Proteomes" id="UP000501802"/>
    </source>
</evidence>
<dbReference type="InterPro" id="IPR011990">
    <property type="entry name" value="TPR-like_helical_dom_sf"/>
</dbReference>
<dbReference type="RefSeq" id="WP_167216609.1">
    <property type="nucleotide sequence ID" value="NZ_CP050063.1"/>
</dbReference>
<dbReference type="Pfam" id="PF12741">
    <property type="entry name" value="SusD-like"/>
    <property type="match status" value="1"/>
</dbReference>
<sequence>MKFLTTYTQKGLLSIALLMAMSSCEVTDLDINTDPNKPLSAALNLLLAPAELGALNIGVVGINSSSTTYSPGNFRTVLDNASGFSGIMNSADSYGLDNNTYNGTWNTYYRNLQNVEQILRVTTDGKNPYYRGIALAMKAYAMGNMVDMFGDVPYSKAWQGNVDGSDRNVAFDKDSEIYEDLLKLCDQAVAEFGKAQAVAVSGDVIGGGSAATWIRLAKTIKLRLLMNSRKGRATGNAELKAAFDAGGYITTSAQDFYYQYSKQLSPQDDRHPWAISTYNAGNGFTYINHQMMGEMILNKDPRFGMYFFRQTDKVLDAGNPTDRGTIPYGGTYIPTRPAFLAEYKRVFYNDKQDPTADDIKFLAGIFGRDRGDNTGAPADGTLRTVPGAYPAGGLYGGREIPAKALTGSRDGAGGNGIWPLIMSWNVKFYQVEAILDGTGVTGDARALFETAMREQIASVVKFAQAADTKTPTPVAADVTAYVNAWLALYDAAPTNQGKLNTVAKQIWFCSWGQGQEIWNLMRRTGYPVQGPFKQFSTGIQSPILKPGRQYALRLPYPAQEGNLNSNAAKYVSDIIFDRDPVFWDKVKVKWEF</sequence>
<accession>A0A6G9AVZ7</accession>
<dbReference type="EMBL" id="CP050063">
    <property type="protein sequence ID" value="QIP16580.1"/>
    <property type="molecule type" value="Genomic_DNA"/>
</dbReference>
<dbReference type="SUPFAM" id="SSF48452">
    <property type="entry name" value="TPR-like"/>
    <property type="match status" value="1"/>
</dbReference>
<dbReference type="InterPro" id="IPR041662">
    <property type="entry name" value="SusD-like_2"/>
</dbReference>
<name>A0A6G9AVZ7_9BACT</name>
<dbReference type="Pfam" id="PF12771">
    <property type="entry name" value="SusD-like_2"/>
    <property type="match status" value="1"/>
</dbReference>
<organism evidence="1 2">
    <name type="scientific">Spirosoma aureum</name>
    <dbReference type="NCBI Taxonomy" id="2692134"/>
    <lineage>
        <taxon>Bacteria</taxon>
        <taxon>Pseudomonadati</taxon>
        <taxon>Bacteroidota</taxon>
        <taxon>Cytophagia</taxon>
        <taxon>Cytophagales</taxon>
        <taxon>Cytophagaceae</taxon>
        <taxon>Spirosoma</taxon>
    </lineage>
</organism>
<dbReference type="InterPro" id="IPR024302">
    <property type="entry name" value="SusD-like"/>
</dbReference>
<protein>
    <submittedName>
        <fullName evidence="1">SusD/RagB family nutrient-binding outer membrane lipoprotein</fullName>
    </submittedName>
</protein>